<organism evidence="2 5">
    <name type="scientific">Leptospira langatensis</name>
    <dbReference type="NCBI Taxonomy" id="2484983"/>
    <lineage>
        <taxon>Bacteria</taxon>
        <taxon>Pseudomonadati</taxon>
        <taxon>Spirochaetota</taxon>
        <taxon>Spirochaetia</taxon>
        <taxon>Leptospirales</taxon>
        <taxon>Leptospiraceae</taxon>
        <taxon>Leptospira</taxon>
    </lineage>
</organism>
<feature type="transmembrane region" description="Helical" evidence="1">
    <location>
        <begin position="38"/>
        <end position="61"/>
    </location>
</feature>
<keyword evidence="1" id="KW-0472">Membrane</keyword>
<feature type="transmembrane region" description="Helical" evidence="1">
    <location>
        <begin position="73"/>
        <end position="93"/>
    </location>
</feature>
<reference evidence="4 5" key="2">
    <citation type="journal article" date="2019" name="PLoS Negl. Trop. Dis.">
        <title>Revisiting the worldwide diversity of Leptospira species in the environment.</title>
        <authorList>
            <person name="Vincent A.T."/>
            <person name="Schiettekatte O."/>
            <person name="Bourhy P."/>
            <person name="Veyrier F.J."/>
            <person name="Picardeau M."/>
        </authorList>
    </citation>
    <scope>NUCLEOTIDE SEQUENCE [LARGE SCALE GENOMIC DNA]</scope>
    <source>
        <strain evidence="4">201702690</strain>
        <strain evidence="2 5">SSW18</strain>
    </source>
</reference>
<protein>
    <submittedName>
        <fullName evidence="2">Uncharacterized protein</fullName>
    </submittedName>
</protein>
<dbReference type="AlphaFoldDB" id="A0A5F1ZVV3"/>
<accession>A0A5F1ZVV3</accession>
<reference evidence="3" key="1">
    <citation type="submission" date="2018-10" db="EMBL/GenBank/DDBJ databases">
        <authorList>
            <person name="Vincent A.T."/>
            <person name="Schiettekatte O."/>
            <person name="Bourhy P."/>
            <person name="Veyrier F.J."/>
            <person name="Picardeau M."/>
        </authorList>
    </citation>
    <scope>NUCLEOTIDE SEQUENCE</scope>
    <source>
        <strain evidence="3">201702690</strain>
    </source>
</reference>
<evidence type="ECO:0000313" key="4">
    <source>
        <dbReference type="Proteomes" id="UP000297273"/>
    </source>
</evidence>
<dbReference type="OrthoDB" id="331586at2"/>
<evidence type="ECO:0000256" key="1">
    <source>
        <dbReference type="SAM" id="Phobius"/>
    </source>
</evidence>
<dbReference type="Proteomes" id="UP000297273">
    <property type="component" value="Unassembled WGS sequence"/>
</dbReference>
<dbReference type="EMBL" id="RQGC01000002">
    <property type="protein sequence ID" value="TGL42735.1"/>
    <property type="molecule type" value="Genomic_DNA"/>
</dbReference>
<name>A0A5F1ZVV3_9LEPT</name>
<evidence type="ECO:0000313" key="5">
    <source>
        <dbReference type="Proteomes" id="UP000297946"/>
    </source>
</evidence>
<gene>
    <name evidence="2" type="ORF">EHO57_12455</name>
    <name evidence="3" type="ORF">EHQ53_04590</name>
</gene>
<keyword evidence="1" id="KW-1133">Transmembrane helix</keyword>
<proteinExistence type="predicted"/>
<feature type="transmembrane region" description="Helical" evidence="1">
    <location>
        <begin position="14"/>
        <end position="32"/>
    </location>
</feature>
<feature type="transmembrane region" description="Helical" evidence="1">
    <location>
        <begin position="99"/>
        <end position="117"/>
    </location>
</feature>
<evidence type="ECO:0000313" key="3">
    <source>
        <dbReference type="EMBL" id="TGL42735.1"/>
    </source>
</evidence>
<keyword evidence="4" id="KW-1185">Reference proteome</keyword>
<sequence length="118" mass="13393">MGEEGEGLLKPKKYYIGAFFLLLVCWICYGSLPEPISGFWKGMFLSLLLSFGFYSLRFYILSKLPKEDFSAQLGTTVLSLLTQTAGLLLFIWMGEREGFILGFFIAHFANILILVFAR</sequence>
<comment type="caution">
    <text evidence="2">The sequence shown here is derived from an EMBL/GenBank/DDBJ whole genome shotgun (WGS) entry which is preliminary data.</text>
</comment>
<keyword evidence="1" id="KW-0812">Transmembrane</keyword>
<evidence type="ECO:0000313" key="2">
    <source>
        <dbReference type="EMBL" id="TGK00101.1"/>
    </source>
</evidence>
<dbReference type="EMBL" id="RQER01000007">
    <property type="protein sequence ID" value="TGK00101.1"/>
    <property type="molecule type" value="Genomic_DNA"/>
</dbReference>
<dbReference type="Proteomes" id="UP000297946">
    <property type="component" value="Unassembled WGS sequence"/>
</dbReference>